<dbReference type="EMBL" id="CAXKWB010006190">
    <property type="protein sequence ID" value="CAL4081953.1"/>
    <property type="molecule type" value="Genomic_DNA"/>
</dbReference>
<evidence type="ECO:0000256" key="9">
    <source>
        <dbReference type="ARBA" id="ARBA00022842"/>
    </source>
</evidence>
<keyword evidence="7" id="KW-0547">Nucleotide-binding</keyword>
<keyword evidence="8" id="KW-0067">ATP-binding</keyword>
<evidence type="ECO:0000256" key="12">
    <source>
        <dbReference type="ARBA" id="ARBA00023136"/>
    </source>
</evidence>
<evidence type="ECO:0000256" key="7">
    <source>
        <dbReference type="ARBA" id="ARBA00022741"/>
    </source>
</evidence>
<keyword evidence="6" id="KW-0479">Metal-binding</keyword>
<feature type="domain" description="Guanylate cyclase" evidence="16">
    <location>
        <begin position="180"/>
        <end position="318"/>
    </location>
</feature>
<dbReference type="GO" id="GO:0046872">
    <property type="term" value="F:metal ion binding"/>
    <property type="evidence" value="ECO:0007669"/>
    <property type="project" value="UniProtKB-KW"/>
</dbReference>
<dbReference type="GO" id="GO:0005886">
    <property type="term" value="C:plasma membrane"/>
    <property type="evidence" value="ECO:0007669"/>
    <property type="project" value="TreeGrafter"/>
</dbReference>
<dbReference type="SUPFAM" id="SSF55073">
    <property type="entry name" value="Nucleotide cyclase"/>
    <property type="match status" value="1"/>
</dbReference>
<dbReference type="Gene3D" id="3.30.70.1230">
    <property type="entry name" value="Nucleotide cyclase"/>
    <property type="match status" value="1"/>
</dbReference>
<organism evidence="17 18">
    <name type="scientific">Meganyctiphanes norvegica</name>
    <name type="common">Northern krill</name>
    <name type="synonym">Thysanopoda norvegica</name>
    <dbReference type="NCBI Taxonomy" id="48144"/>
    <lineage>
        <taxon>Eukaryota</taxon>
        <taxon>Metazoa</taxon>
        <taxon>Ecdysozoa</taxon>
        <taxon>Arthropoda</taxon>
        <taxon>Crustacea</taxon>
        <taxon>Multicrustacea</taxon>
        <taxon>Malacostraca</taxon>
        <taxon>Eumalacostraca</taxon>
        <taxon>Eucarida</taxon>
        <taxon>Euphausiacea</taxon>
        <taxon>Euphausiidae</taxon>
        <taxon>Meganyctiphanes</taxon>
    </lineage>
</organism>
<evidence type="ECO:0000256" key="5">
    <source>
        <dbReference type="ARBA" id="ARBA00022692"/>
    </source>
</evidence>
<evidence type="ECO:0000313" key="17">
    <source>
        <dbReference type="EMBL" id="CAL4081953.1"/>
    </source>
</evidence>
<keyword evidence="11" id="KW-0115">cAMP biosynthesis</keyword>
<evidence type="ECO:0000259" key="16">
    <source>
        <dbReference type="PROSITE" id="PS50125"/>
    </source>
</evidence>
<reference evidence="17 18" key="1">
    <citation type="submission" date="2024-05" db="EMBL/GenBank/DDBJ databases">
        <authorList>
            <person name="Wallberg A."/>
        </authorList>
    </citation>
    <scope>NUCLEOTIDE SEQUENCE [LARGE SCALE GENOMIC DNA]</scope>
</reference>
<feature type="transmembrane region" description="Helical" evidence="15">
    <location>
        <begin position="38"/>
        <end position="56"/>
    </location>
</feature>
<keyword evidence="10 15" id="KW-1133">Transmembrane helix</keyword>
<dbReference type="InterPro" id="IPR029787">
    <property type="entry name" value="Nucleotide_cyclase"/>
</dbReference>
<dbReference type="PROSITE" id="PS50125">
    <property type="entry name" value="GUANYLATE_CYCLASE_2"/>
    <property type="match status" value="1"/>
</dbReference>
<sequence>GEFESENNNSELSKRSANNISSVAMESLIPSYCYFLQYFPYTWVLCMVALASFLKLNYLVKAIVLMVMVSTYSVVIFVFLDYRPHCPNSSGVGARASMLVLLLLFFFMVSYHGRLVEITSRLDFIWKQQALRELTDMNECRSYNNQLIKNILPDHVASYFLSEDHKIDHELFSKAYDNVGVLFASIPNFSQFYSEDVNQGMECIRVLNEIIADFDELLDDDRFTCIEKIKTIGSTYMAVSGLNPSQPDTDDYYAHLGSLVNFALEMKTRLEELNTHSFNNFLLRIGISQGPVVGGVIGAKKPVFDVWGNTVNEASRMDTTGILGGIQITKDTAQILKFAGFRIQYRGKIFVKGKGEMDTYLVVGRKGTTSRTHSRHSSKYNSLAEVVYGMVQHRRKHTFKRSNTTIRRERLSATSVSDSLAAETRRCSDVTLLSCKQGYKFRHDKI</sequence>
<keyword evidence="9" id="KW-0460">Magnesium</keyword>
<evidence type="ECO:0000313" key="18">
    <source>
        <dbReference type="Proteomes" id="UP001497623"/>
    </source>
</evidence>
<evidence type="ECO:0000256" key="13">
    <source>
        <dbReference type="ARBA" id="ARBA00023239"/>
    </source>
</evidence>
<dbReference type="GO" id="GO:0035556">
    <property type="term" value="P:intracellular signal transduction"/>
    <property type="evidence" value="ECO:0007669"/>
    <property type="project" value="InterPro"/>
</dbReference>
<evidence type="ECO:0000256" key="15">
    <source>
        <dbReference type="SAM" id="Phobius"/>
    </source>
</evidence>
<dbReference type="GO" id="GO:0007189">
    <property type="term" value="P:adenylate cyclase-activating G protein-coupled receptor signaling pathway"/>
    <property type="evidence" value="ECO:0007669"/>
    <property type="project" value="TreeGrafter"/>
</dbReference>
<keyword evidence="13 14" id="KW-0456">Lyase</keyword>
<dbReference type="SMART" id="SM00044">
    <property type="entry name" value="CYCc"/>
    <property type="match status" value="1"/>
</dbReference>
<dbReference type="PANTHER" id="PTHR45627">
    <property type="entry name" value="ADENYLATE CYCLASE TYPE 1"/>
    <property type="match status" value="1"/>
</dbReference>
<dbReference type="InterPro" id="IPR001054">
    <property type="entry name" value="A/G_cyclase"/>
</dbReference>
<feature type="transmembrane region" description="Helical" evidence="15">
    <location>
        <begin position="92"/>
        <end position="111"/>
    </location>
</feature>
<dbReference type="GO" id="GO:0006171">
    <property type="term" value="P:cAMP biosynthetic process"/>
    <property type="evidence" value="ECO:0007669"/>
    <property type="project" value="UniProtKB-KW"/>
</dbReference>
<evidence type="ECO:0000256" key="2">
    <source>
        <dbReference type="ARBA" id="ARBA00001946"/>
    </source>
</evidence>
<comment type="cofactor">
    <cofactor evidence="2">
        <name>Mg(2+)</name>
        <dbReference type="ChEBI" id="CHEBI:18420"/>
    </cofactor>
</comment>
<evidence type="ECO:0000256" key="3">
    <source>
        <dbReference type="ARBA" id="ARBA00004141"/>
    </source>
</evidence>
<evidence type="ECO:0000256" key="4">
    <source>
        <dbReference type="ARBA" id="ARBA00012201"/>
    </source>
</evidence>
<protein>
    <recommendedName>
        <fullName evidence="4">adenylate cyclase</fullName>
        <ecNumber evidence="4">4.6.1.1</ecNumber>
    </recommendedName>
</protein>
<dbReference type="PROSITE" id="PS00452">
    <property type="entry name" value="GUANYLATE_CYCLASE_1"/>
    <property type="match status" value="1"/>
</dbReference>
<dbReference type="AlphaFoldDB" id="A0AAV2QE51"/>
<dbReference type="CDD" id="cd07302">
    <property type="entry name" value="CHD"/>
    <property type="match status" value="1"/>
</dbReference>
<evidence type="ECO:0000256" key="1">
    <source>
        <dbReference type="ARBA" id="ARBA00001593"/>
    </source>
</evidence>
<feature type="non-terminal residue" evidence="17">
    <location>
        <position position="1"/>
    </location>
</feature>
<evidence type="ECO:0000256" key="8">
    <source>
        <dbReference type="ARBA" id="ARBA00022840"/>
    </source>
</evidence>
<evidence type="ECO:0000256" key="10">
    <source>
        <dbReference type="ARBA" id="ARBA00022989"/>
    </source>
</evidence>
<dbReference type="Proteomes" id="UP001497623">
    <property type="component" value="Unassembled WGS sequence"/>
</dbReference>
<dbReference type="Pfam" id="PF00211">
    <property type="entry name" value="Guanylate_cyc"/>
    <property type="match status" value="1"/>
</dbReference>
<feature type="transmembrane region" description="Helical" evidence="15">
    <location>
        <begin position="63"/>
        <end position="80"/>
    </location>
</feature>
<evidence type="ECO:0000256" key="14">
    <source>
        <dbReference type="RuleBase" id="RU000405"/>
    </source>
</evidence>
<dbReference type="FunFam" id="3.30.70.1230:FF:000006">
    <property type="entry name" value="Adenylate cyclase"/>
    <property type="match status" value="1"/>
</dbReference>
<comment type="catalytic activity">
    <reaction evidence="1">
        <text>ATP = 3',5'-cyclic AMP + diphosphate</text>
        <dbReference type="Rhea" id="RHEA:15389"/>
        <dbReference type="ChEBI" id="CHEBI:30616"/>
        <dbReference type="ChEBI" id="CHEBI:33019"/>
        <dbReference type="ChEBI" id="CHEBI:58165"/>
        <dbReference type="EC" id="4.6.1.1"/>
    </reaction>
</comment>
<dbReference type="PANTHER" id="PTHR45627:SF1">
    <property type="entry name" value="ADENYLATE CYCLASE TYPE 8"/>
    <property type="match status" value="1"/>
</dbReference>
<evidence type="ECO:0000256" key="11">
    <source>
        <dbReference type="ARBA" id="ARBA00022998"/>
    </source>
</evidence>
<keyword evidence="12 15" id="KW-0472">Membrane</keyword>
<dbReference type="EC" id="4.6.1.1" evidence="4"/>
<name>A0AAV2QE51_MEGNR</name>
<accession>A0AAV2QE51</accession>
<dbReference type="GO" id="GO:0005524">
    <property type="term" value="F:ATP binding"/>
    <property type="evidence" value="ECO:0007669"/>
    <property type="project" value="UniProtKB-KW"/>
</dbReference>
<gene>
    <name evidence="17" type="ORF">MNOR_LOCUS11667</name>
</gene>
<comment type="subcellular location">
    <subcellularLocation>
        <location evidence="3">Membrane</location>
        <topology evidence="3">Multi-pass membrane protein</topology>
    </subcellularLocation>
</comment>
<keyword evidence="18" id="KW-1185">Reference proteome</keyword>
<comment type="similarity">
    <text evidence="14">Belongs to the adenylyl cyclase class-4/guanylyl cyclase family.</text>
</comment>
<dbReference type="GO" id="GO:0004016">
    <property type="term" value="F:adenylate cyclase activity"/>
    <property type="evidence" value="ECO:0007669"/>
    <property type="project" value="UniProtKB-EC"/>
</dbReference>
<proteinExistence type="inferred from homology"/>
<evidence type="ECO:0000256" key="6">
    <source>
        <dbReference type="ARBA" id="ARBA00022723"/>
    </source>
</evidence>
<dbReference type="InterPro" id="IPR018297">
    <property type="entry name" value="A/G_cyclase_CS"/>
</dbReference>
<keyword evidence="5 15" id="KW-0812">Transmembrane</keyword>
<comment type="caution">
    <text evidence="17">The sequence shown here is derived from an EMBL/GenBank/DDBJ whole genome shotgun (WGS) entry which is preliminary data.</text>
</comment>